<dbReference type="GO" id="GO:0005634">
    <property type="term" value="C:nucleus"/>
    <property type="evidence" value="ECO:0007669"/>
    <property type="project" value="TreeGrafter"/>
</dbReference>
<evidence type="ECO:0000259" key="1">
    <source>
        <dbReference type="Pfam" id="PF03184"/>
    </source>
</evidence>
<sequence length="481" mass="55759">MPQEKRQKTSKGKEKASYIKRTRASLTGAQKQEVCLKKLQKPTPKNKELAKEYDVSQGMISDILKESEKWLALKLDSYEASLKKQGQTKFSTTCDFATLLDVQDFKGSDGWVAGFKKCHNLESYVKHGEAASAPSEEDLNEMRKDLQNILKEYSPDDIFNIDETGLYWKMELNRTLSTGPLWPKSTCLKKCSKSSLPVQYYWNKTAYMQVSIWNDWLKLFDSRLRLQNRHIILLYDGASTHKLIDDVEFSNIRLHSLHKLPPNTTSRLQPCDAGIIHSFKAQYRKLFLRNRIKAFDNSQENGQPIPEITIKKAIKYAAKAWELVQPVTITNGWRKTGILPPSTDDDIDFDFDEFEEVDQLQDLIGQLASKIYRSPISAEEYLEYEKDETNHQMMTDKEIIEMITEPEEPNVEGPEIPIISNYKALAALNQIITYMEQKSDKMEFSNDHIRTIKKLRKVIEREEFHSKQQVTLDMCFSINKK</sequence>
<dbReference type="Pfam" id="PF03184">
    <property type="entry name" value="DDE_1"/>
    <property type="match status" value="1"/>
</dbReference>
<protein>
    <recommendedName>
        <fullName evidence="1">DDE-1 domain-containing protein</fullName>
    </recommendedName>
</protein>
<organism evidence="2">
    <name type="scientific">Rhizophagus irregularis (strain DAOM 181602 / DAOM 197198 / MUCL 43194)</name>
    <name type="common">Arbuscular mycorrhizal fungus</name>
    <name type="synonym">Glomus intraradices</name>
    <dbReference type="NCBI Taxonomy" id="747089"/>
    <lineage>
        <taxon>Eukaryota</taxon>
        <taxon>Fungi</taxon>
        <taxon>Fungi incertae sedis</taxon>
        <taxon>Mucoromycota</taxon>
        <taxon>Glomeromycotina</taxon>
        <taxon>Glomeromycetes</taxon>
        <taxon>Glomerales</taxon>
        <taxon>Glomeraceae</taxon>
        <taxon>Rhizophagus</taxon>
    </lineage>
</organism>
<dbReference type="HOGENOM" id="CLU_018294_0_4_1"/>
<name>U9UM83_RHIID</name>
<dbReference type="PANTHER" id="PTHR19303:SF73">
    <property type="entry name" value="PROTEIN PDC2"/>
    <property type="match status" value="1"/>
</dbReference>
<reference evidence="2" key="1">
    <citation type="submission" date="2013-07" db="EMBL/GenBank/DDBJ databases">
        <title>The genome of an arbuscular mycorrhizal fungus provides insights into the evolution of the oldest plant symbiosis.</title>
        <authorList>
            <consortium name="DOE Joint Genome Institute"/>
            <person name="Tisserant E."/>
            <person name="Malbreil M."/>
            <person name="Kuo A."/>
            <person name="Kohler A."/>
            <person name="Symeonidi A."/>
            <person name="Balestrini R."/>
            <person name="Charron P."/>
            <person name="Duensing N."/>
            <person name="Frei-dit-Frey N."/>
            <person name="Gianinazzi-Pearson V."/>
            <person name="Gilbert B."/>
            <person name="Handa Y."/>
            <person name="Hijri M."/>
            <person name="Kaul R."/>
            <person name="Kawaguchi M."/>
            <person name="Krajinski F."/>
            <person name="Lammers P."/>
            <person name="Lapierre D."/>
            <person name="Masclaux F.G."/>
            <person name="Murat C."/>
            <person name="Morin E."/>
            <person name="Ndikumana S."/>
            <person name="Pagni M."/>
            <person name="Petitpierre D."/>
            <person name="Requena N."/>
            <person name="Rosikiewicz P."/>
            <person name="Riley R."/>
            <person name="Saito K."/>
            <person name="San Clemente H."/>
            <person name="Shapiro H."/>
            <person name="van Tuinen D."/>
            <person name="Becard G."/>
            <person name="Bonfante P."/>
            <person name="Paszkowski U."/>
            <person name="Shachar-Hill Y."/>
            <person name="Young J.P."/>
            <person name="Sanders I.R."/>
            <person name="Henrissat B."/>
            <person name="Rensing S.A."/>
            <person name="Grigoriev I.V."/>
            <person name="Corradi N."/>
            <person name="Roux C."/>
            <person name="Martin F."/>
        </authorList>
    </citation>
    <scope>NUCLEOTIDE SEQUENCE</scope>
    <source>
        <strain evidence="2">DAOM 197198</strain>
    </source>
</reference>
<dbReference type="PANTHER" id="PTHR19303">
    <property type="entry name" value="TRANSPOSON"/>
    <property type="match status" value="1"/>
</dbReference>
<dbReference type="VEuPathDB" id="FungiDB:RhiirFUN_006138"/>
<dbReference type="GO" id="GO:0003677">
    <property type="term" value="F:DNA binding"/>
    <property type="evidence" value="ECO:0007669"/>
    <property type="project" value="TreeGrafter"/>
</dbReference>
<dbReference type="Gene3D" id="1.10.10.60">
    <property type="entry name" value="Homeodomain-like"/>
    <property type="match status" value="1"/>
</dbReference>
<dbReference type="eggNOG" id="KOG3105">
    <property type="taxonomic scope" value="Eukaryota"/>
</dbReference>
<dbReference type="EMBL" id="KI276379">
    <property type="protein sequence ID" value="ESA21489.1"/>
    <property type="molecule type" value="Genomic_DNA"/>
</dbReference>
<gene>
    <name evidence="2" type="ORF">GLOINDRAFT_17408</name>
</gene>
<accession>U9UM83</accession>
<proteinExistence type="predicted"/>
<dbReference type="InterPro" id="IPR004875">
    <property type="entry name" value="DDE_SF_endonuclease_dom"/>
</dbReference>
<evidence type="ECO:0000313" key="2">
    <source>
        <dbReference type="EMBL" id="ESA21489.1"/>
    </source>
</evidence>
<dbReference type="AlphaFoldDB" id="U9UM83"/>
<dbReference type="InterPro" id="IPR050863">
    <property type="entry name" value="CenT-Element_Derived"/>
</dbReference>
<feature type="domain" description="DDE-1" evidence="1">
    <location>
        <begin position="191"/>
        <end position="333"/>
    </location>
</feature>